<feature type="compositionally biased region" description="Polar residues" evidence="2">
    <location>
        <begin position="455"/>
        <end position="466"/>
    </location>
</feature>
<evidence type="ECO:0000256" key="1">
    <source>
        <dbReference type="SAM" id="Coils"/>
    </source>
</evidence>
<dbReference type="InterPro" id="IPR013253">
    <property type="entry name" value="Spc7_domain"/>
</dbReference>
<dbReference type="PANTHER" id="PTHR28260:SF1">
    <property type="entry name" value="SPINDLE POLE BODY COMPONENT SPC105"/>
    <property type="match status" value="1"/>
</dbReference>
<dbReference type="Pfam" id="PF08317">
    <property type="entry name" value="Spc7"/>
    <property type="match status" value="1"/>
</dbReference>
<feature type="region of interest" description="Disordered" evidence="2">
    <location>
        <begin position="150"/>
        <end position="173"/>
    </location>
</feature>
<dbReference type="Pfam" id="PF18210">
    <property type="entry name" value="Knl1_RWD_C"/>
    <property type="match status" value="1"/>
</dbReference>
<feature type="compositionally biased region" description="Low complexity" evidence="2">
    <location>
        <begin position="150"/>
        <end position="160"/>
    </location>
</feature>
<feature type="region of interest" description="Disordered" evidence="2">
    <location>
        <begin position="616"/>
        <end position="643"/>
    </location>
</feature>
<keyword evidence="1" id="KW-0175">Coiled coil</keyword>
<protein>
    <recommendedName>
        <fullName evidence="3">Spc7 kinetochore protein domain-containing protein</fullName>
    </recommendedName>
</protein>
<dbReference type="RefSeq" id="XP_066079262.1">
    <property type="nucleotide sequence ID" value="XM_066223165.1"/>
</dbReference>
<proteinExistence type="predicted"/>
<dbReference type="GO" id="GO:0034501">
    <property type="term" value="P:protein localization to kinetochore"/>
    <property type="evidence" value="ECO:0007669"/>
    <property type="project" value="TreeGrafter"/>
</dbReference>
<evidence type="ECO:0000313" key="4">
    <source>
        <dbReference type="EMBL" id="WWC92500.1"/>
    </source>
</evidence>
<gene>
    <name evidence="4" type="ORF">L201_007459</name>
</gene>
<feature type="compositionally biased region" description="Low complexity" evidence="2">
    <location>
        <begin position="472"/>
        <end position="485"/>
    </location>
</feature>
<dbReference type="Proteomes" id="UP001355207">
    <property type="component" value="Chromosome 10"/>
</dbReference>
<sequence length="1142" mass="125994">MSTATRSPRARKSVSLAERDLNLDHLTLPVTNKDFKAKKRGAVSVGGEGLGNPTFQIGKASDELSPKRKARRHLQPRKSILKSLNARNDDTEDTAQYAHTISFSASQTLISRRVSFAPNAHVRMFEKSPAVISPNAALAQGVNLAFSTLSGSNASRSSSSHSRRSSIQNLGSVSKPNIFAPSVFQGEGETLGEESMDIEEDVDSNSEDDDEGTVEMGRQFNGQQGNFSFGTNGSVQQQGAYIDNVESDNEELDMEEEEMDMDMTHNVYGGIIRRPSIAPSTAGNETLDSDITEEANISTRSADEEKTMDFTIAVGGLLPPQAPAGAMSNRQSIGYSFPIPEGSNAVNFRPGDAIEGEVEMEMEETVAFGGIIGPDDSLSSAEDTINSNQREKTMTFTFNHSIHPPQSPQEDDNDGMDMTVAQGGIISLPPPSSPYPPVSPGRSLQYPPISPGRSLPTNTRPMSGTPSFARPTVSSVQKSTSTTQKRNVFAPSPSPTKSTTPKKIGMQVAGEVAKRLSFGAPTPTSANKKRTREDETAVDVAHDASENVKKAKLDLTSGANVDTAAEEVFGGTPVSQPAIRTSLGGSRRSLGAARASLGTPMRVAMSPAARKSLVRVADPEPEMESEEVAVQPEEEQAESEWEQPQILSLNSFLDMAGVQFMEGLPGLNRRRSSVGKGILGQSYSGGEREFALHDYTEAQVNYIFLNMYTWAASKLREDIRNGQEELDSTEARCDEESPQVIQEYLSATDEDKELFESTFKTFKTNTHLKAKELWYNWKLQLMDTIKPDVESMLEEMQEDNDRLTALQEQTESILPDLTARQAALQAELEKERQIVAEIAACDQQELISLKEGIAEQGTQIKDFNFELGESTAKLTALTTKLEELNKTKRECISAIQHAKSQCDQFTKSDAIRLQEEYNSIQHLHLWRPTKTHSNLLELEYDNEILLTFECKDYIANLDSAKIFYLYDKSQKLKKGGIIIKNKNNNQNQIITATEGLFGMIEIAVREIVKARTFNTLSSLVQRIGQLWSSSQRIKSELNYVNFRYPVEFHLLPEDNLLLTNITIILPQIKSKIIIDLSISQETIWGYPLNLNQTDLNIRKIYGKADIDLLNSIAKETISSIKPQNCLGAFIEVCIEVAKQYIK</sequence>
<dbReference type="GO" id="GO:0000776">
    <property type="term" value="C:kinetochore"/>
    <property type="evidence" value="ECO:0007669"/>
    <property type="project" value="TreeGrafter"/>
</dbReference>
<feature type="coiled-coil region" evidence="1">
    <location>
        <begin position="867"/>
        <end position="901"/>
    </location>
</feature>
<dbReference type="GO" id="GO:1990758">
    <property type="term" value="P:mitotic sister chromatid biorientation"/>
    <property type="evidence" value="ECO:0007669"/>
    <property type="project" value="TreeGrafter"/>
</dbReference>
<evidence type="ECO:0000259" key="3">
    <source>
        <dbReference type="SMART" id="SM00787"/>
    </source>
</evidence>
<dbReference type="InterPro" id="IPR040850">
    <property type="entry name" value="Knl1_RWD_C"/>
</dbReference>
<feature type="region of interest" description="Disordered" evidence="2">
    <location>
        <begin position="424"/>
        <end position="502"/>
    </location>
</feature>
<evidence type="ECO:0000256" key="2">
    <source>
        <dbReference type="SAM" id="MobiDB-lite"/>
    </source>
</evidence>
<dbReference type="SMART" id="SM00787">
    <property type="entry name" value="Spc7"/>
    <property type="match status" value="1"/>
</dbReference>
<feature type="region of interest" description="Disordered" evidence="2">
    <location>
        <begin position="194"/>
        <end position="214"/>
    </location>
</feature>
<evidence type="ECO:0000313" key="5">
    <source>
        <dbReference type="Proteomes" id="UP001355207"/>
    </source>
</evidence>
<organism evidence="4 5">
    <name type="scientific">Kwoniella dendrophila CBS 6074</name>
    <dbReference type="NCBI Taxonomy" id="1295534"/>
    <lineage>
        <taxon>Eukaryota</taxon>
        <taxon>Fungi</taxon>
        <taxon>Dikarya</taxon>
        <taxon>Basidiomycota</taxon>
        <taxon>Agaricomycotina</taxon>
        <taxon>Tremellomycetes</taxon>
        <taxon>Tremellales</taxon>
        <taxon>Cryptococcaceae</taxon>
        <taxon>Kwoniella</taxon>
    </lineage>
</organism>
<dbReference type="GO" id="GO:0007094">
    <property type="term" value="P:mitotic spindle assembly checkpoint signaling"/>
    <property type="evidence" value="ECO:0007669"/>
    <property type="project" value="TreeGrafter"/>
</dbReference>
<dbReference type="AlphaFoldDB" id="A0AAX4K4F8"/>
<reference evidence="4 5" key="1">
    <citation type="submission" date="2024-01" db="EMBL/GenBank/DDBJ databases">
        <title>Comparative genomics of Cryptococcus and Kwoniella reveals pathogenesis evolution and contrasting modes of karyotype evolution via chromosome fusion or intercentromeric recombination.</title>
        <authorList>
            <person name="Coelho M.A."/>
            <person name="David-Palma M."/>
            <person name="Shea T."/>
            <person name="Bowers K."/>
            <person name="McGinley-Smith S."/>
            <person name="Mohammad A.W."/>
            <person name="Gnirke A."/>
            <person name="Yurkov A.M."/>
            <person name="Nowrousian M."/>
            <person name="Sun S."/>
            <person name="Cuomo C.A."/>
            <person name="Heitman J."/>
        </authorList>
    </citation>
    <scope>NUCLEOTIDE SEQUENCE [LARGE SCALE GENOMIC DNA]</scope>
    <source>
        <strain evidence="4 5">CBS 6074</strain>
    </source>
</reference>
<feature type="domain" description="Spc7 kinetochore protein" evidence="3">
    <location>
        <begin position="633"/>
        <end position="949"/>
    </location>
</feature>
<feature type="compositionally biased region" description="Acidic residues" evidence="2">
    <location>
        <begin position="194"/>
        <end position="213"/>
    </location>
</feature>
<dbReference type="PANTHER" id="PTHR28260">
    <property type="entry name" value="SPINDLE POLE BODY COMPONENT SPC105"/>
    <property type="match status" value="1"/>
</dbReference>
<keyword evidence="5" id="KW-1185">Reference proteome</keyword>
<dbReference type="GeneID" id="91098127"/>
<feature type="compositionally biased region" description="Pro residues" evidence="2">
    <location>
        <begin position="428"/>
        <end position="439"/>
    </location>
</feature>
<dbReference type="EMBL" id="CP144107">
    <property type="protein sequence ID" value="WWC92500.1"/>
    <property type="molecule type" value="Genomic_DNA"/>
</dbReference>
<feature type="region of interest" description="Disordered" evidence="2">
    <location>
        <begin position="518"/>
        <end position="537"/>
    </location>
</feature>
<accession>A0AAX4K4F8</accession>
<name>A0AAX4K4F8_9TREE</name>
<dbReference type="InterPro" id="IPR033338">
    <property type="entry name" value="Spc105/Spc7"/>
</dbReference>
<feature type="compositionally biased region" description="Acidic residues" evidence="2">
    <location>
        <begin position="619"/>
        <end position="641"/>
    </location>
</feature>
<dbReference type="Pfam" id="PF15402">
    <property type="entry name" value="MELT_2"/>
    <property type="match status" value="3"/>
</dbReference>